<dbReference type="NCBIfam" id="NF006054">
    <property type="entry name" value="PRK08202.1"/>
    <property type="match status" value="1"/>
</dbReference>
<feature type="binding site" evidence="8">
    <location>
        <position position="211"/>
    </location>
    <ligand>
        <name>phosphate</name>
        <dbReference type="ChEBI" id="CHEBI:43474"/>
    </ligand>
</feature>
<keyword evidence="4 7" id="KW-0328">Glycosyltransferase</keyword>
<evidence type="ECO:0000256" key="7">
    <source>
        <dbReference type="PIRNR" id="PIRNR000477"/>
    </source>
</evidence>
<evidence type="ECO:0000259" key="9">
    <source>
        <dbReference type="Pfam" id="PF01048"/>
    </source>
</evidence>
<dbReference type="NCBIfam" id="TIGR01697">
    <property type="entry name" value="PNPH-PUNA-XAPA"/>
    <property type="match status" value="1"/>
</dbReference>
<comment type="caution">
    <text evidence="10">The sequence shown here is derived from an EMBL/GenBank/DDBJ whole genome shotgun (WGS) entry which is preliminary data.</text>
</comment>
<dbReference type="Pfam" id="PF01048">
    <property type="entry name" value="PNP_UDP_1"/>
    <property type="match status" value="1"/>
</dbReference>
<protein>
    <recommendedName>
        <fullName evidence="7">Purine nucleoside phosphorylase</fullName>
        <ecNumber evidence="7">2.4.2.1</ecNumber>
    </recommendedName>
    <alternativeName>
        <fullName evidence="7">Inosine-guanosine phosphorylase</fullName>
    </alternativeName>
</protein>
<evidence type="ECO:0000256" key="6">
    <source>
        <dbReference type="ARBA" id="ARBA00048556"/>
    </source>
</evidence>
<feature type="binding site" evidence="8">
    <location>
        <position position="241"/>
    </location>
    <ligand>
        <name>a purine D-ribonucleoside</name>
        <dbReference type="ChEBI" id="CHEBI:142355"/>
    </ligand>
</feature>
<dbReference type="PANTHER" id="PTHR11904">
    <property type="entry name" value="METHYLTHIOADENOSINE/PURINE NUCLEOSIDE PHOSPHORYLASE"/>
    <property type="match status" value="1"/>
</dbReference>
<feature type="domain" description="Nucleoside phosphorylase" evidence="9">
    <location>
        <begin position="19"/>
        <end position="274"/>
    </location>
</feature>
<name>A0A1F4U434_UNCSA</name>
<gene>
    <name evidence="10" type="ORF">A2438_06855</name>
</gene>
<evidence type="ECO:0000313" key="11">
    <source>
        <dbReference type="Proteomes" id="UP000179242"/>
    </source>
</evidence>
<dbReference type="CDD" id="cd09009">
    <property type="entry name" value="PNP-EcPNPII_like"/>
    <property type="match status" value="1"/>
</dbReference>
<comment type="similarity">
    <text evidence="3 7">Belongs to the PNP/MTAP phosphorylase family.</text>
</comment>
<dbReference type="InterPro" id="IPR035994">
    <property type="entry name" value="Nucleoside_phosphorylase_sf"/>
</dbReference>
<feature type="binding site" evidence="8">
    <location>
        <position position="110"/>
    </location>
    <ligand>
        <name>phosphate</name>
        <dbReference type="ChEBI" id="CHEBI:43474"/>
    </ligand>
</feature>
<evidence type="ECO:0000256" key="2">
    <source>
        <dbReference type="ARBA" id="ARBA00005058"/>
    </source>
</evidence>
<dbReference type="InterPro" id="IPR000845">
    <property type="entry name" value="Nucleoside_phosphorylase_d"/>
</dbReference>
<evidence type="ECO:0000256" key="5">
    <source>
        <dbReference type="ARBA" id="ARBA00022679"/>
    </source>
</evidence>
<feature type="binding site" evidence="8">
    <location>
        <position position="192"/>
    </location>
    <ligand>
        <name>a purine D-ribonucleoside</name>
        <dbReference type="ChEBI" id="CHEBI:142355"/>
    </ligand>
</feature>
<dbReference type="PANTHER" id="PTHR11904:SF9">
    <property type="entry name" value="PURINE NUCLEOSIDE PHOSPHORYLASE-RELATED"/>
    <property type="match status" value="1"/>
</dbReference>
<dbReference type="GO" id="GO:0004731">
    <property type="term" value="F:purine-nucleoside phosphorylase activity"/>
    <property type="evidence" value="ECO:0007669"/>
    <property type="project" value="UniProtKB-EC"/>
</dbReference>
<feature type="binding site" evidence="8">
    <location>
        <position position="58"/>
    </location>
    <ligand>
        <name>phosphate</name>
        <dbReference type="ChEBI" id="CHEBI:43474"/>
    </ligand>
</feature>
<evidence type="ECO:0000256" key="1">
    <source>
        <dbReference type="ARBA" id="ARBA00002678"/>
    </source>
</evidence>
<dbReference type="Gene3D" id="3.40.50.1580">
    <property type="entry name" value="Nucleoside phosphorylase domain"/>
    <property type="match status" value="1"/>
</dbReference>
<dbReference type="EC" id="2.4.2.1" evidence="7"/>
<dbReference type="GO" id="GO:0005737">
    <property type="term" value="C:cytoplasm"/>
    <property type="evidence" value="ECO:0007669"/>
    <property type="project" value="TreeGrafter"/>
</dbReference>
<feature type="binding site" evidence="8">
    <location>
        <begin position="78"/>
        <end position="80"/>
    </location>
    <ligand>
        <name>phosphate</name>
        <dbReference type="ChEBI" id="CHEBI:43474"/>
    </ligand>
</feature>
<evidence type="ECO:0000256" key="3">
    <source>
        <dbReference type="ARBA" id="ARBA00006751"/>
    </source>
</evidence>
<accession>A0A1F4U434</accession>
<feature type="binding site" evidence="8">
    <location>
        <position position="25"/>
    </location>
    <ligand>
        <name>phosphate</name>
        <dbReference type="ChEBI" id="CHEBI:43474"/>
    </ligand>
</feature>
<evidence type="ECO:0000256" key="4">
    <source>
        <dbReference type="ARBA" id="ARBA00022676"/>
    </source>
</evidence>
<evidence type="ECO:0000313" key="10">
    <source>
        <dbReference type="EMBL" id="OGC39706.1"/>
    </source>
</evidence>
<comment type="catalytic activity">
    <reaction evidence="6">
        <text>a purine 2'-deoxy-D-ribonucleoside + phosphate = a purine nucleobase + 2-deoxy-alpha-D-ribose 1-phosphate</text>
        <dbReference type="Rhea" id="RHEA:36431"/>
        <dbReference type="ChEBI" id="CHEBI:26386"/>
        <dbReference type="ChEBI" id="CHEBI:43474"/>
        <dbReference type="ChEBI" id="CHEBI:57259"/>
        <dbReference type="ChEBI" id="CHEBI:142361"/>
        <dbReference type="EC" id="2.4.2.1"/>
    </reaction>
</comment>
<reference evidence="10 11" key="1">
    <citation type="journal article" date="2016" name="Nat. Commun.">
        <title>Thousands of microbial genomes shed light on interconnected biogeochemical processes in an aquifer system.</title>
        <authorList>
            <person name="Anantharaman K."/>
            <person name="Brown C.T."/>
            <person name="Hug L.A."/>
            <person name="Sharon I."/>
            <person name="Castelle C.J."/>
            <person name="Probst A.J."/>
            <person name="Thomas B.C."/>
            <person name="Singh A."/>
            <person name="Wilkins M.J."/>
            <person name="Karaoz U."/>
            <person name="Brodie E.L."/>
            <person name="Williams K.H."/>
            <person name="Hubbard S.S."/>
            <person name="Banfield J.F."/>
        </authorList>
    </citation>
    <scope>NUCLEOTIDE SEQUENCE [LARGE SCALE GENOMIC DNA]</scope>
</reference>
<dbReference type="AlphaFoldDB" id="A0A1F4U434"/>
<proteinExistence type="inferred from homology"/>
<evidence type="ECO:0000256" key="8">
    <source>
        <dbReference type="PIRSR" id="PIRSR000477-2"/>
    </source>
</evidence>
<dbReference type="GO" id="GO:0009116">
    <property type="term" value="P:nucleoside metabolic process"/>
    <property type="evidence" value="ECO:0007669"/>
    <property type="project" value="InterPro"/>
</dbReference>
<keyword evidence="5 7" id="KW-0808">Transferase</keyword>
<dbReference type="InterPro" id="IPR011268">
    <property type="entry name" value="Purine_phosphorylase"/>
</dbReference>
<dbReference type="SUPFAM" id="SSF53167">
    <property type="entry name" value="Purine and uridine phosphorylases"/>
    <property type="match status" value="1"/>
</dbReference>
<dbReference type="PIRSF" id="PIRSF000477">
    <property type="entry name" value="PurNPase"/>
    <property type="match status" value="1"/>
</dbReference>
<sequence>MKIAAEYIQRKIGDRKIEVIVTLGSGLGDLAGQIENPITIPYSEIPCFPHPNNTVAGHAGNLIVGSLNGKCVAAMQGRFHLYQGVTPNEAVRPVRTLIHLGASAFIVTNAAGGINRNFKVGDFMLITDHFNLTFTNPLTGNNIDELGPRFPGMTNPYSRKLRDLAVQIAREQGIVPRIRYGVYGQNLGPAYETAFEIRLLREGGIDAIGMSTVPEVVAAAHTNAGRETPRVKILGITLITNAAAGGSSEPTHEEVKEAADNAKAAFVPFIAEIIRRVS</sequence>
<comment type="pathway">
    <text evidence="2 7">Purine metabolism; purine nucleoside salvage.</text>
</comment>
<dbReference type="UniPathway" id="UPA00606"/>
<dbReference type="EMBL" id="MEUJ01000006">
    <property type="protein sequence ID" value="OGC39706.1"/>
    <property type="molecule type" value="Genomic_DNA"/>
</dbReference>
<comment type="function">
    <text evidence="1">The purine nucleoside phosphorylases catalyze the phosphorolytic breakdown of the N-glycosidic bond in the beta-(deoxy)ribonucleoside molecules, with the formation of the corresponding free purine bases and pentose-1-phosphate. Cleaves guanosine, inosine, 2'-deoxyguanosine and 2'-deoxyinosine.</text>
</comment>
<organism evidence="10 11">
    <name type="scientific">candidate division WOR-1 bacterium RIFOXYC2_FULL_46_14</name>
    <dbReference type="NCBI Taxonomy" id="1802587"/>
    <lineage>
        <taxon>Bacteria</taxon>
        <taxon>Bacillati</taxon>
        <taxon>Saganbacteria</taxon>
    </lineage>
</organism>
<dbReference type="Proteomes" id="UP000179242">
    <property type="component" value="Unassembled WGS sequence"/>
</dbReference>